<reference evidence="2" key="3">
    <citation type="submission" date="2020-12" db="UniProtKB">
        <authorList>
            <consortium name="EnsemblPlants"/>
        </authorList>
    </citation>
    <scope>IDENTIFICATION</scope>
</reference>
<dbReference type="AlphaFoldDB" id="A0A2K1IQT4"/>
<dbReference type="Proteomes" id="UP000006727">
    <property type="component" value="Chromosome 21"/>
</dbReference>
<evidence type="ECO:0000313" key="2">
    <source>
        <dbReference type="EnsemblPlants" id="PAC:32916544.CDS.1"/>
    </source>
</evidence>
<dbReference type="InParanoid" id="A0A2K1IQT4"/>
<evidence type="ECO:0000313" key="3">
    <source>
        <dbReference type="Proteomes" id="UP000006727"/>
    </source>
</evidence>
<accession>A0A2K1IQT4</accession>
<organism evidence="1">
    <name type="scientific">Physcomitrium patens</name>
    <name type="common">Spreading-leaved earth moss</name>
    <name type="synonym">Physcomitrella patens</name>
    <dbReference type="NCBI Taxonomy" id="3218"/>
    <lineage>
        <taxon>Eukaryota</taxon>
        <taxon>Viridiplantae</taxon>
        <taxon>Streptophyta</taxon>
        <taxon>Embryophyta</taxon>
        <taxon>Bryophyta</taxon>
        <taxon>Bryophytina</taxon>
        <taxon>Bryopsida</taxon>
        <taxon>Funariidae</taxon>
        <taxon>Funariales</taxon>
        <taxon>Funariaceae</taxon>
        <taxon>Physcomitrium</taxon>
    </lineage>
</organism>
<dbReference type="Gramene" id="Pp3c21_5481V3.1">
    <property type="protein sequence ID" value="PAC:32916544.CDS.1"/>
    <property type="gene ID" value="Pp3c21_5481"/>
</dbReference>
<reference evidence="1 3" key="1">
    <citation type="journal article" date="2008" name="Science">
        <title>The Physcomitrella genome reveals evolutionary insights into the conquest of land by plants.</title>
        <authorList>
            <person name="Rensing S."/>
            <person name="Lang D."/>
            <person name="Zimmer A."/>
            <person name="Terry A."/>
            <person name="Salamov A."/>
            <person name="Shapiro H."/>
            <person name="Nishiyama T."/>
            <person name="Perroud P.-F."/>
            <person name="Lindquist E."/>
            <person name="Kamisugi Y."/>
            <person name="Tanahashi T."/>
            <person name="Sakakibara K."/>
            <person name="Fujita T."/>
            <person name="Oishi K."/>
            <person name="Shin-I T."/>
            <person name="Kuroki Y."/>
            <person name="Toyoda A."/>
            <person name="Suzuki Y."/>
            <person name="Hashimoto A."/>
            <person name="Yamaguchi K."/>
            <person name="Sugano A."/>
            <person name="Kohara Y."/>
            <person name="Fujiyama A."/>
            <person name="Anterola A."/>
            <person name="Aoki S."/>
            <person name="Ashton N."/>
            <person name="Barbazuk W.B."/>
            <person name="Barker E."/>
            <person name="Bennetzen J."/>
            <person name="Bezanilla M."/>
            <person name="Blankenship R."/>
            <person name="Cho S.H."/>
            <person name="Dutcher S."/>
            <person name="Estelle M."/>
            <person name="Fawcett J.A."/>
            <person name="Gundlach H."/>
            <person name="Hanada K."/>
            <person name="Heyl A."/>
            <person name="Hicks K.A."/>
            <person name="Hugh J."/>
            <person name="Lohr M."/>
            <person name="Mayer K."/>
            <person name="Melkozernov A."/>
            <person name="Murata T."/>
            <person name="Nelson D."/>
            <person name="Pils B."/>
            <person name="Prigge M."/>
            <person name="Reiss B."/>
            <person name="Renner T."/>
            <person name="Rombauts S."/>
            <person name="Rushton P."/>
            <person name="Sanderfoot A."/>
            <person name="Schween G."/>
            <person name="Shiu S.-H."/>
            <person name="Stueber K."/>
            <person name="Theodoulou F.L."/>
            <person name="Tu H."/>
            <person name="Van de Peer Y."/>
            <person name="Verrier P.J."/>
            <person name="Waters E."/>
            <person name="Wood A."/>
            <person name="Yang L."/>
            <person name="Cove D."/>
            <person name="Cuming A."/>
            <person name="Hasebe M."/>
            <person name="Lucas S."/>
            <person name="Mishler D.B."/>
            <person name="Reski R."/>
            <person name="Grigoriev I."/>
            <person name="Quatrano R.S."/>
            <person name="Boore J.L."/>
        </authorList>
    </citation>
    <scope>NUCLEOTIDE SEQUENCE [LARGE SCALE GENOMIC DNA]</scope>
    <source>
        <strain evidence="2 3">cv. Gransden 2004</strain>
    </source>
</reference>
<gene>
    <name evidence="1" type="ORF">PHYPA_025760</name>
</gene>
<protein>
    <submittedName>
        <fullName evidence="1 2">Uncharacterized protein</fullName>
    </submittedName>
</protein>
<keyword evidence="3" id="KW-1185">Reference proteome</keyword>
<proteinExistence type="predicted"/>
<name>A0A2K1IQT4_PHYPA</name>
<dbReference type="EnsemblPlants" id="Pp3c21_5481V3.1">
    <property type="protein sequence ID" value="PAC:32916544.CDS.1"/>
    <property type="gene ID" value="Pp3c21_5481"/>
</dbReference>
<dbReference type="EMBL" id="ABEU02000021">
    <property type="protein sequence ID" value="PNR31639.1"/>
    <property type="molecule type" value="Genomic_DNA"/>
</dbReference>
<evidence type="ECO:0000313" key="1">
    <source>
        <dbReference type="EMBL" id="PNR31639.1"/>
    </source>
</evidence>
<sequence>MLLLQWFTMPYKDIEAAPLIHVVVHVLLATCASSQLTTTSFSRETELRAMEAHTSGFLTWNIYTYIYVCVCV</sequence>
<reference evidence="1 3" key="2">
    <citation type="journal article" date="2018" name="Plant J.">
        <title>The Physcomitrella patens chromosome-scale assembly reveals moss genome structure and evolution.</title>
        <authorList>
            <person name="Lang D."/>
            <person name="Ullrich K.K."/>
            <person name="Murat F."/>
            <person name="Fuchs J."/>
            <person name="Jenkins J."/>
            <person name="Haas F.B."/>
            <person name="Piednoel M."/>
            <person name="Gundlach H."/>
            <person name="Van Bel M."/>
            <person name="Meyberg R."/>
            <person name="Vives C."/>
            <person name="Morata J."/>
            <person name="Symeonidi A."/>
            <person name="Hiss M."/>
            <person name="Muchero W."/>
            <person name="Kamisugi Y."/>
            <person name="Saleh O."/>
            <person name="Blanc G."/>
            <person name="Decker E.L."/>
            <person name="van Gessel N."/>
            <person name="Grimwood J."/>
            <person name="Hayes R.D."/>
            <person name="Graham S.W."/>
            <person name="Gunter L.E."/>
            <person name="McDaniel S.F."/>
            <person name="Hoernstein S.N.W."/>
            <person name="Larsson A."/>
            <person name="Li F.W."/>
            <person name="Perroud P.F."/>
            <person name="Phillips J."/>
            <person name="Ranjan P."/>
            <person name="Rokshar D.S."/>
            <person name="Rothfels C.J."/>
            <person name="Schneider L."/>
            <person name="Shu S."/>
            <person name="Stevenson D.W."/>
            <person name="Thummler F."/>
            <person name="Tillich M."/>
            <person name="Villarreal Aguilar J.C."/>
            <person name="Widiez T."/>
            <person name="Wong G.K."/>
            <person name="Wymore A."/>
            <person name="Zhang Y."/>
            <person name="Zimmer A.D."/>
            <person name="Quatrano R.S."/>
            <person name="Mayer K.F.X."/>
            <person name="Goodstein D."/>
            <person name="Casacuberta J.M."/>
            <person name="Vandepoele K."/>
            <person name="Reski R."/>
            <person name="Cuming A.C."/>
            <person name="Tuskan G.A."/>
            <person name="Maumus F."/>
            <person name="Salse J."/>
            <person name="Schmutz J."/>
            <person name="Rensing S.A."/>
        </authorList>
    </citation>
    <scope>NUCLEOTIDE SEQUENCE [LARGE SCALE GENOMIC DNA]</scope>
    <source>
        <strain evidence="2 3">cv. Gransden 2004</strain>
    </source>
</reference>